<keyword evidence="1" id="KW-1015">Disulfide bond</keyword>
<dbReference type="Proteomes" id="UP001219518">
    <property type="component" value="Unassembled WGS sequence"/>
</dbReference>
<dbReference type="InterPro" id="IPR002859">
    <property type="entry name" value="PKD/REJ-like"/>
</dbReference>
<protein>
    <submittedName>
        <fullName evidence="3">Polycystic kidney disease 1-related protein</fullName>
    </submittedName>
</protein>
<evidence type="ECO:0000259" key="2">
    <source>
        <dbReference type="PROSITE" id="PS50026"/>
    </source>
</evidence>
<evidence type="ECO:0000313" key="3">
    <source>
        <dbReference type="EMBL" id="KAK3907832.1"/>
    </source>
</evidence>
<feature type="domain" description="EGF-like" evidence="2">
    <location>
        <begin position="40"/>
        <end position="74"/>
    </location>
</feature>
<dbReference type="PROSITE" id="PS00022">
    <property type="entry name" value="EGF_1"/>
    <property type="match status" value="1"/>
</dbReference>
<dbReference type="AlphaFoldDB" id="A0AAE1GRV6"/>
<reference evidence="3" key="1">
    <citation type="submission" date="2021-07" db="EMBL/GenBank/DDBJ databases">
        <authorList>
            <person name="Catto M.A."/>
            <person name="Jacobson A."/>
            <person name="Kennedy G."/>
            <person name="Labadie P."/>
            <person name="Hunt B.G."/>
            <person name="Srinivasan R."/>
        </authorList>
    </citation>
    <scope>NUCLEOTIDE SEQUENCE</scope>
    <source>
        <strain evidence="3">PL_HMW_Pooled</strain>
        <tissue evidence="3">Head</tissue>
    </source>
</reference>
<dbReference type="Pfam" id="PF02010">
    <property type="entry name" value="REJ"/>
    <property type="match status" value="1"/>
</dbReference>
<feature type="disulfide bond" evidence="1">
    <location>
        <begin position="64"/>
        <end position="73"/>
    </location>
</feature>
<dbReference type="CDD" id="cd00054">
    <property type="entry name" value="EGF_CA"/>
    <property type="match status" value="1"/>
</dbReference>
<gene>
    <name evidence="3" type="ORF">KUF71_018468</name>
</gene>
<evidence type="ECO:0000256" key="1">
    <source>
        <dbReference type="PROSITE-ProRule" id="PRU00076"/>
    </source>
</evidence>
<evidence type="ECO:0000313" key="4">
    <source>
        <dbReference type="Proteomes" id="UP001219518"/>
    </source>
</evidence>
<comment type="caution">
    <text evidence="1">Lacks conserved residue(s) required for the propagation of feature annotation.</text>
</comment>
<comment type="caution">
    <text evidence="3">The sequence shown here is derived from an EMBL/GenBank/DDBJ whole genome shotgun (WGS) entry which is preliminary data.</text>
</comment>
<keyword evidence="1" id="KW-0245">EGF-like domain</keyword>
<proteinExistence type="predicted"/>
<reference evidence="3" key="2">
    <citation type="journal article" date="2023" name="BMC Genomics">
        <title>Pest status, molecular evolution, and epigenetic factors derived from the genome assembly of Frankliniella fusca, a thysanopteran phytovirus vector.</title>
        <authorList>
            <person name="Catto M.A."/>
            <person name="Labadie P.E."/>
            <person name="Jacobson A.L."/>
            <person name="Kennedy G.G."/>
            <person name="Srinivasan R."/>
            <person name="Hunt B.G."/>
        </authorList>
    </citation>
    <scope>NUCLEOTIDE SEQUENCE</scope>
    <source>
        <strain evidence="3">PL_HMW_Pooled</strain>
    </source>
</reference>
<sequence length="475" mass="52642">MFLFSSSRASTFAVTTKIACVERICKLLKFWQTAILLSVFLYASALVPCKNGGELSEDGGTCTCFDGFTGPDCNELVDYCRHEDDYNSKCAPNSCVPINNAFYCTRYANDTTATANEPYFVFLPKVRLFEQLPVLFSLADLGDDLTLKVVWGDGVEDIRQGKDFHRGFLRDEVPSIGLDALAPGTAAFQAMPRDRRYIVRFKHSFNRWLSSKGPVKNWFILINQPANELGKEMQHQFELKVVLPAADTAHAQDHGVDLSMPELGGVFASDNLMPHWSRRVPIQVLGEAQDSVTKGSADEYTFTHSLVTRIGTAAEVSRPHVVSPDKRFYAAPFTVPIGKHGLKYCAWNGTRLVDFIMGYFLVVPSPLQVAVRGGSARTVSPRVPLLLDASASVDLNEKDLAEVSFTWVCEPEEPAESCPFSRATGPRWTVPVLALRSGQRFTVVLTAEREFLAALEVRQSVTVDDAMPVNVEVMY</sequence>
<accession>A0AAE1GRV6</accession>
<dbReference type="PROSITE" id="PS01186">
    <property type="entry name" value="EGF_2"/>
    <property type="match status" value="1"/>
</dbReference>
<dbReference type="InterPro" id="IPR000742">
    <property type="entry name" value="EGF"/>
</dbReference>
<dbReference type="PROSITE" id="PS50026">
    <property type="entry name" value="EGF_3"/>
    <property type="match status" value="1"/>
</dbReference>
<keyword evidence="4" id="KW-1185">Reference proteome</keyword>
<name>A0AAE1GRV6_9NEOP</name>
<organism evidence="3 4">
    <name type="scientific">Frankliniella fusca</name>
    <dbReference type="NCBI Taxonomy" id="407009"/>
    <lineage>
        <taxon>Eukaryota</taxon>
        <taxon>Metazoa</taxon>
        <taxon>Ecdysozoa</taxon>
        <taxon>Arthropoda</taxon>
        <taxon>Hexapoda</taxon>
        <taxon>Insecta</taxon>
        <taxon>Pterygota</taxon>
        <taxon>Neoptera</taxon>
        <taxon>Paraneoptera</taxon>
        <taxon>Thysanoptera</taxon>
        <taxon>Terebrantia</taxon>
        <taxon>Thripoidea</taxon>
        <taxon>Thripidae</taxon>
        <taxon>Frankliniella</taxon>
    </lineage>
</organism>
<dbReference type="EMBL" id="JAHWGI010000026">
    <property type="protein sequence ID" value="KAK3907832.1"/>
    <property type="molecule type" value="Genomic_DNA"/>
</dbReference>